<name>A0ABX9JXS5_9BACT</name>
<reference evidence="2 3" key="1">
    <citation type="submission" date="2018-08" db="EMBL/GenBank/DDBJ databases">
        <title>Genomic Encyclopedia of Archaeal and Bacterial Type Strains, Phase II (KMG-II): from individual species to whole genera.</title>
        <authorList>
            <person name="Goeker M."/>
        </authorList>
    </citation>
    <scope>NUCLEOTIDE SEQUENCE [LARGE SCALE GENOMIC DNA]</scope>
    <source>
        <strain evidence="2 3">DSM 2261</strain>
    </source>
</reference>
<dbReference type="CDD" id="cd04301">
    <property type="entry name" value="NAT_SF"/>
    <property type="match status" value="1"/>
</dbReference>
<dbReference type="PROSITE" id="PS51186">
    <property type="entry name" value="GNAT"/>
    <property type="match status" value="1"/>
</dbReference>
<evidence type="ECO:0000313" key="3">
    <source>
        <dbReference type="Proteomes" id="UP000256345"/>
    </source>
</evidence>
<dbReference type="InterPro" id="IPR000182">
    <property type="entry name" value="GNAT_dom"/>
</dbReference>
<accession>A0ABX9JXS5</accession>
<feature type="domain" description="N-acetyltransferase" evidence="1">
    <location>
        <begin position="23"/>
        <end position="198"/>
    </location>
</feature>
<evidence type="ECO:0000259" key="1">
    <source>
        <dbReference type="PROSITE" id="PS51186"/>
    </source>
</evidence>
<sequence length="229" mass="25445">MQPYRRFHSQYRERLSLADGTWAELRMVRPEDAALLREGFERLSPRSRFQRFLSAKPRLSAEELKYLTSVDGERHVAIGAVTWSPAGREMGLGVARFFRLAHAPEVAEVAITVVDDAQGKGLGRLLLDKLVEAARERGVERFDFRVLAGNLPMYKLVQTLAPCEPEQDEESLCFSVPLGAPSRGGSELLRSLLALAAQGALTLIGPTCRWRSMSRVPPPVAYEEGARSP</sequence>
<protein>
    <submittedName>
        <fullName evidence="2">Acetyltransferase (GNAT) family protein</fullName>
    </submittedName>
</protein>
<dbReference type="InterPro" id="IPR016181">
    <property type="entry name" value="Acyl_CoA_acyltransferase"/>
</dbReference>
<dbReference type="Pfam" id="PF00583">
    <property type="entry name" value="Acetyltransf_1"/>
    <property type="match status" value="1"/>
</dbReference>
<evidence type="ECO:0000313" key="2">
    <source>
        <dbReference type="EMBL" id="REG28947.1"/>
    </source>
</evidence>
<dbReference type="Proteomes" id="UP000256345">
    <property type="component" value="Unassembled WGS sequence"/>
</dbReference>
<organism evidence="2 3">
    <name type="scientific">Archangium gephyra</name>
    <dbReference type="NCBI Taxonomy" id="48"/>
    <lineage>
        <taxon>Bacteria</taxon>
        <taxon>Pseudomonadati</taxon>
        <taxon>Myxococcota</taxon>
        <taxon>Myxococcia</taxon>
        <taxon>Myxococcales</taxon>
        <taxon>Cystobacterineae</taxon>
        <taxon>Archangiaceae</taxon>
        <taxon>Archangium</taxon>
    </lineage>
</organism>
<proteinExistence type="predicted"/>
<dbReference type="SUPFAM" id="SSF55729">
    <property type="entry name" value="Acyl-CoA N-acyltransferases (Nat)"/>
    <property type="match status" value="1"/>
</dbReference>
<keyword evidence="3" id="KW-1185">Reference proteome</keyword>
<dbReference type="EMBL" id="QUMU01000008">
    <property type="protein sequence ID" value="REG28947.1"/>
    <property type="molecule type" value="Genomic_DNA"/>
</dbReference>
<dbReference type="RefSeq" id="WP_082175227.1">
    <property type="nucleotide sequence ID" value="NZ_CP011509.1"/>
</dbReference>
<dbReference type="Gene3D" id="3.40.630.30">
    <property type="match status" value="1"/>
</dbReference>
<comment type="caution">
    <text evidence="2">The sequence shown here is derived from an EMBL/GenBank/DDBJ whole genome shotgun (WGS) entry which is preliminary data.</text>
</comment>
<gene>
    <name evidence="2" type="ORF">ATI61_108490</name>
</gene>